<protein>
    <submittedName>
        <fullName evidence="2">Uncharacterized protein</fullName>
    </submittedName>
</protein>
<feature type="region of interest" description="Disordered" evidence="1">
    <location>
        <begin position="25"/>
        <end position="47"/>
    </location>
</feature>
<evidence type="ECO:0000256" key="1">
    <source>
        <dbReference type="SAM" id="MobiDB-lite"/>
    </source>
</evidence>
<proteinExistence type="predicted"/>
<evidence type="ECO:0000313" key="2">
    <source>
        <dbReference type="EMBL" id="MBW95555.1"/>
    </source>
</evidence>
<reference evidence="2" key="1">
    <citation type="submission" date="2018-02" db="EMBL/GenBank/DDBJ databases">
        <title>Rhizophora mucronata_Transcriptome.</title>
        <authorList>
            <person name="Meera S.P."/>
            <person name="Sreeshan A."/>
            <person name="Augustine A."/>
        </authorList>
    </citation>
    <scope>NUCLEOTIDE SEQUENCE</scope>
    <source>
        <tissue evidence="2">Leaf</tissue>
    </source>
</reference>
<name>A0A2P2JQ06_RHIMU</name>
<dbReference type="AlphaFoldDB" id="A0A2P2JQ06"/>
<organism evidence="2">
    <name type="scientific">Rhizophora mucronata</name>
    <name type="common">Asiatic mangrove</name>
    <dbReference type="NCBI Taxonomy" id="61149"/>
    <lineage>
        <taxon>Eukaryota</taxon>
        <taxon>Viridiplantae</taxon>
        <taxon>Streptophyta</taxon>
        <taxon>Embryophyta</taxon>
        <taxon>Tracheophyta</taxon>
        <taxon>Spermatophyta</taxon>
        <taxon>Magnoliopsida</taxon>
        <taxon>eudicotyledons</taxon>
        <taxon>Gunneridae</taxon>
        <taxon>Pentapetalae</taxon>
        <taxon>rosids</taxon>
        <taxon>fabids</taxon>
        <taxon>Malpighiales</taxon>
        <taxon>Rhizophoraceae</taxon>
        <taxon>Rhizophora</taxon>
    </lineage>
</organism>
<sequence>MKDFTEKYLCFMIYQSIPHLLCNTGSSSHPKHKKYSGCKRKKESLQT</sequence>
<dbReference type="EMBL" id="GGEC01015072">
    <property type="protein sequence ID" value="MBW95555.1"/>
    <property type="molecule type" value="Transcribed_RNA"/>
</dbReference>
<accession>A0A2P2JQ06</accession>
<feature type="compositionally biased region" description="Basic residues" evidence="1">
    <location>
        <begin position="29"/>
        <end position="47"/>
    </location>
</feature>